<dbReference type="AlphaFoldDB" id="A0A8T1MWL5"/>
<protein>
    <submittedName>
        <fullName evidence="1">Uncharacterized protein</fullName>
    </submittedName>
</protein>
<dbReference type="EMBL" id="NIRI02000010">
    <property type="protein sequence ID" value="KAG5453804.1"/>
    <property type="molecule type" value="Genomic_DNA"/>
</dbReference>
<comment type="caution">
    <text evidence="1">The sequence shown here is derived from an EMBL/GenBank/DDBJ whole genome shotgun (WGS) entry which is preliminary data.</text>
</comment>
<reference evidence="1 2" key="1">
    <citation type="journal article" date="2018" name="Biotechnol. Adv.">
        <title>Improved genomic resources and new bioinformatic workflow for the carcinogenic parasite Clonorchis sinensis: Biotechnological implications.</title>
        <authorList>
            <person name="Wang D."/>
            <person name="Korhonen P.K."/>
            <person name="Gasser R.B."/>
            <person name="Young N.D."/>
        </authorList>
    </citation>
    <scope>NUCLEOTIDE SEQUENCE [LARGE SCALE GENOMIC DNA]</scope>
    <source>
        <strain evidence="1">Cs-k2</strain>
    </source>
</reference>
<gene>
    <name evidence="1" type="ORF">CSKR_201843</name>
</gene>
<reference evidence="1 2" key="2">
    <citation type="journal article" date="2021" name="Genomics">
        <title>High-quality reference genome for Clonorchis sinensis.</title>
        <authorList>
            <person name="Young N.D."/>
            <person name="Stroehlein A.J."/>
            <person name="Kinkar L."/>
            <person name="Wang T."/>
            <person name="Sohn W.M."/>
            <person name="Chang B.C.H."/>
            <person name="Kaur P."/>
            <person name="Weisz D."/>
            <person name="Dudchenko O."/>
            <person name="Aiden E.L."/>
            <person name="Korhonen P.K."/>
            <person name="Gasser R.B."/>
        </authorList>
    </citation>
    <scope>NUCLEOTIDE SEQUENCE [LARGE SCALE GENOMIC DNA]</scope>
    <source>
        <strain evidence="1">Cs-k2</strain>
    </source>
</reference>
<dbReference type="Proteomes" id="UP000286415">
    <property type="component" value="Unassembled WGS sequence"/>
</dbReference>
<name>A0A8T1MWL5_CLOSI</name>
<sequence length="146" mass="15633">MDVPSQTTGQLVPPVNPSPCTVAHKPVVQSATSTYVDFPIVPSCPQRSLISPDTRPTQTYLLDFGFTPLQDLGPSTALPKGPLAVLSVETTNFSTNHVKLSSSLEVIDATRHLTSLMAAPVSALVPDFLTPAFIQSTTLTPQRLHR</sequence>
<evidence type="ECO:0000313" key="2">
    <source>
        <dbReference type="Proteomes" id="UP000286415"/>
    </source>
</evidence>
<accession>A0A8T1MWL5</accession>
<evidence type="ECO:0000313" key="1">
    <source>
        <dbReference type="EMBL" id="KAG5453804.1"/>
    </source>
</evidence>
<organism evidence="1 2">
    <name type="scientific">Clonorchis sinensis</name>
    <name type="common">Chinese liver fluke</name>
    <dbReference type="NCBI Taxonomy" id="79923"/>
    <lineage>
        <taxon>Eukaryota</taxon>
        <taxon>Metazoa</taxon>
        <taxon>Spiralia</taxon>
        <taxon>Lophotrochozoa</taxon>
        <taxon>Platyhelminthes</taxon>
        <taxon>Trematoda</taxon>
        <taxon>Digenea</taxon>
        <taxon>Opisthorchiida</taxon>
        <taxon>Opisthorchiata</taxon>
        <taxon>Opisthorchiidae</taxon>
        <taxon>Clonorchis</taxon>
    </lineage>
</organism>
<keyword evidence="2" id="KW-1185">Reference proteome</keyword>
<proteinExistence type="predicted"/>